<name>A0A5E4D5R5_MARMO</name>
<organism evidence="2 3">
    <name type="scientific">Marmota monax</name>
    <name type="common">Woodchuck</name>
    <dbReference type="NCBI Taxonomy" id="9995"/>
    <lineage>
        <taxon>Eukaryota</taxon>
        <taxon>Metazoa</taxon>
        <taxon>Chordata</taxon>
        <taxon>Craniata</taxon>
        <taxon>Vertebrata</taxon>
        <taxon>Euteleostomi</taxon>
        <taxon>Mammalia</taxon>
        <taxon>Eutheria</taxon>
        <taxon>Euarchontoglires</taxon>
        <taxon>Glires</taxon>
        <taxon>Rodentia</taxon>
        <taxon>Sciuromorpha</taxon>
        <taxon>Sciuridae</taxon>
        <taxon>Xerinae</taxon>
        <taxon>Marmotini</taxon>
        <taxon>Marmota</taxon>
    </lineage>
</organism>
<gene>
    <name evidence="2" type="ORF">MONAX_5E001965</name>
</gene>
<evidence type="ECO:0000313" key="2">
    <source>
        <dbReference type="EMBL" id="VTJ89495.1"/>
    </source>
</evidence>
<feature type="compositionally biased region" description="Basic and acidic residues" evidence="1">
    <location>
        <begin position="69"/>
        <end position="86"/>
    </location>
</feature>
<dbReference type="AlphaFoldDB" id="A0A5E4D5R5"/>
<protein>
    <submittedName>
        <fullName evidence="2">Uncharacterized protein</fullName>
    </submittedName>
</protein>
<dbReference type="Proteomes" id="UP000335636">
    <property type="component" value="Unassembled WGS sequence"/>
</dbReference>
<evidence type="ECO:0000256" key="1">
    <source>
        <dbReference type="SAM" id="MobiDB-lite"/>
    </source>
</evidence>
<feature type="region of interest" description="Disordered" evidence="1">
    <location>
        <begin position="39"/>
        <end position="86"/>
    </location>
</feature>
<comment type="caution">
    <text evidence="2">The sequence shown here is derived from an EMBL/GenBank/DDBJ whole genome shotgun (WGS) entry which is preliminary data.</text>
</comment>
<sequence length="86" mass="8821">MLGPLSGSGLPASAPGPAWLRRRVFCGCGSCACDLSGAPDPELLSGGGTSSPTRPGNPGPEPPQSGFHPEPEWRLSEPRGRGEGRR</sequence>
<dbReference type="EMBL" id="CABDUW010003601">
    <property type="protein sequence ID" value="VTJ89495.1"/>
    <property type="molecule type" value="Genomic_DNA"/>
</dbReference>
<evidence type="ECO:0000313" key="3">
    <source>
        <dbReference type="Proteomes" id="UP000335636"/>
    </source>
</evidence>
<keyword evidence="3" id="KW-1185">Reference proteome</keyword>
<reference evidence="2" key="1">
    <citation type="submission" date="2019-04" db="EMBL/GenBank/DDBJ databases">
        <authorList>
            <person name="Alioto T."/>
            <person name="Alioto T."/>
        </authorList>
    </citation>
    <scope>NUCLEOTIDE SEQUENCE [LARGE SCALE GENOMIC DNA]</scope>
</reference>
<accession>A0A5E4D5R5</accession>
<proteinExistence type="predicted"/>